<evidence type="ECO:0000313" key="2">
    <source>
        <dbReference type="EMBL" id="KAK1309167.1"/>
    </source>
</evidence>
<reference evidence="2" key="2">
    <citation type="submission" date="2023-06" db="EMBL/GenBank/DDBJ databases">
        <authorList>
            <person name="Ma L."/>
            <person name="Liu K.-W."/>
            <person name="Li Z."/>
            <person name="Hsiao Y.-Y."/>
            <person name="Qi Y."/>
            <person name="Fu T."/>
            <person name="Tang G."/>
            <person name="Zhang D."/>
            <person name="Sun W.-H."/>
            <person name="Liu D.-K."/>
            <person name="Li Y."/>
            <person name="Chen G.-Z."/>
            <person name="Liu X.-D."/>
            <person name="Liao X.-Y."/>
            <person name="Jiang Y.-T."/>
            <person name="Yu X."/>
            <person name="Hao Y."/>
            <person name="Huang J."/>
            <person name="Zhao X.-W."/>
            <person name="Ke S."/>
            <person name="Chen Y.-Y."/>
            <person name="Wu W.-L."/>
            <person name="Hsu J.-L."/>
            <person name="Lin Y.-F."/>
            <person name="Huang M.-D."/>
            <person name="Li C.-Y."/>
            <person name="Huang L."/>
            <person name="Wang Z.-W."/>
            <person name="Zhao X."/>
            <person name="Zhong W.-Y."/>
            <person name="Peng D.-H."/>
            <person name="Ahmad S."/>
            <person name="Lan S."/>
            <person name="Zhang J.-S."/>
            <person name="Tsai W.-C."/>
            <person name="Van De Peer Y."/>
            <person name="Liu Z.-J."/>
        </authorList>
    </citation>
    <scope>NUCLEOTIDE SEQUENCE</scope>
    <source>
        <strain evidence="2">CP</strain>
        <tissue evidence="2">Leaves</tissue>
    </source>
</reference>
<dbReference type="AlphaFoldDB" id="A0AAV9E798"/>
<dbReference type="EMBL" id="JAUJYO010000009">
    <property type="protein sequence ID" value="KAK1309167.1"/>
    <property type="molecule type" value="Genomic_DNA"/>
</dbReference>
<keyword evidence="1" id="KW-0175">Coiled coil</keyword>
<organism evidence="2 3">
    <name type="scientific">Acorus calamus</name>
    <name type="common">Sweet flag</name>
    <dbReference type="NCBI Taxonomy" id="4465"/>
    <lineage>
        <taxon>Eukaryota</taxon>
        <taxon>Viridiplantae</taxon>
        <taxon>Streptophyta</taxon>
        <taxon>Embryophyta</taxon>
        <taxon>Tracheophyta</taxon>
        <taxon>Spermatophyta</taxon>
        <taxon>Magnoliopsida</taxon>
        <taxon>Liliopsida</taxon>
        <taxon>Acoraceae</taxon>
        <taxon>Acorus</taxon>
    </lineage>
</organism>
<protein>
    <submittedName>
        <fullName evidence="2">Uncharacterized protein</fullName>
    </submittedName>
</protein>
<dbReference type="PANTHER" id="PTHR35997:SF6">
    <property type="entry name" value="COTTON FIBER PROTEIN"/>
    <property type="match status" value="1"/>
</dbReference>
<evidence type="ECO:0000256" key="1">
    <source>
        <dbReference type="SAM" id="Coils"/>
    </source>
</evidence>
<sequence>MIISLPLLYYYSIHIPPSTLIKDTKFWFFLSNTIILIVAADSGAFSSSSSEATMDLYDEYLKHRRSREDCIGSIDVVPPKEMPVNLRCQSIAPREKLVNLRCQSENAIVVHQAKEKEKEKEKKKVFRRSKTEKHFLRRRSEMSREELNRRADEFIERINREIRLQQLADDE</sequence>
<gene>
    <name evidence="2" type="ORF">QJS10_CPA09g00642</name>
</gene>
<accession>A0AAV9E798</accession>
<dbReference type="Pfam" id="PF05553">
    <property type="entry name" value="DUF761"/>
    <property type="match status" value="1"/>
</dbReference>
<reference evidence="2" key="1">
    <citation type="journal article" date="2023" name="Nat. Commun.">
        <title>Diploid and tetraploid genomes of Acorus and the evolution of monocots.</title>
        <authorList>
            <person name="Ma L."/>
            <person name="Liu K.W."/>
            <person name="Li Z."/>
            <person name="Hsiao Y.Y."/>
            <person name="Qi Y."/>
            <person name="Fu T."/>
            <person name="Tang G.D."/>
            <person name="Zhang D."/>
            <person name="Sun W.H."/>
            <person name="Liu D.K."/>
            <person name="Li Y."/>
            <person name="Chen G.Z."/>
            <person name="Liu X.D."/>
            <person name="Liao X.Y."/>
            <person name="Jiang Y.T."/>
            <person name="Yu X."/>
            <person name="Hao Y."/>
            <person name="Huang J."/>
            <person name="Zhao X.W."/>
            <person name="Ke S."/>
            <person name="Chen Y.Y."/>
            <person name="Wu W.L."/>
            <person name="Hsu J.L."/>
            <person name="Lin Y.F."/>
            <person name="Huang M.D."/>
            <person name="Li C.Y."/>
            <person name="Huang L."/>
            <person name="Wang Z.W."/>
            <person name="Zhao X."/>
            <person name="Zhong W.Y."/>
            <person name="Peng D.H."/>
            <person name="Ahmad S."/>
            <person name="Lan S."/>
            <person name="Zhang J.S."/>
            <person name="Tsai W.C."/>
            <person name="Van de Peer Y."/>
            <person name="Liu Z.J."/>
        </authorList>
    </citation>
    <scope>NUCLEOTIDE SEQUENCE</scope>
    <source>
        <strain evidence="2">CP</strain>
    </source>
</reference>
<dbReference type="InterPro" id="IPR008480">
    <property type="entry name" value="DUF761_pln"/>
</dbReference>
<evidence type="ECO:0000313" key="3">
    <source>
        <dbReference type="Proteomes" id="UP001180020"/>
    </source>
</evidence>
<dbReference type="PANTHER" id="PTHR35997">
    <property type="entry name" value="COTTON FIBER PROTEIN-RELATED"/>
    <property type="match status" value="1"/>
</dbReference>
<comment type="caution">
    <text evidence="2">The sequence shown here is derived from an EMBL/GenBank/DDBJ whole genome shotgun (WGS) entry which is preliminary data.</text>
</comment>
<proteinExistence type="predicted"/>
<dbReference type="Proteomes" id="UP001180020">
    <property type="component" value="Unassembled WGS sequence"/>
</dbReference>
<keyword evidence="3" id="KW-1185">Reference proteome</keyword>
<feature type="coiled-coil region" evidence="1">
    <location>
        <begin position="137"/>
        <end position="164"/>
    </location>
</feature>
<name>A0AAV9E798_ACOCL</name>